<proteinExistence type="predicted"/>
<accession>H3ACF9</accession>
<dbReference type="PANTHER" id="PTHR46948:SF1">
    <property type="entry name" value="RIBONUCLEASE P PROTEIN SUBUNIT P38"/>
    <property type="match status" value="1"/>
</dbReference>
<feature type="compositionally biased region" description="Basic and acidic residues" evidence="1">
    <location>
        <begin position="68"/>
        <end position="81"/>
    </location>
</feature>
<protein>
    <submittedName>
        <fullName evidence="3">Ribonuclease P/MRP subunit p38</fullName>
    </submittedName>
</protein>
<organism evidence="3 4">
    <name type="scientific">Latimeria chalumnae</name>
    <name type="common">Coelacanth</name>
    <dbReference type="NCBI Taxonomy" id="7897"/>
    <lineage>
        <taxon>Eukaryota</taxon>
        <taxon>Metazoa</taxon>
        <taxon>Chordata</taxon>
        <taxon>Craniata</taxon>
        <taxon>Vertebrata</taxon>
        <taxon>Euteleostomi</taxon>
        <taxon>Coelacanthiformes</taxon>
        <taxon>Coelacanthidae</taxon>
        <taxon>Latimeria</taxon>
    </lineage>
</organism>
<reference evidence="3" key="2">
    <citation type="submission" date="2025-08" db="UniProtKB">
        <authorList>
            <consortium name="Ensembl"/>
        </authorList>
    </citation>
    <scope>IDENTIFICATION</scope>
</reference>
<feature type="region of interest" description="Disordered" evidence="1">
    <location>
        <begin position="205"/>
        <end position="257"/>
    </location>
</feature>
<dbReference type="HOGENOM" id="CLU_082744_0_0_1"/>
<feature type="domain" description="Ribosomal protein eL8/eL30/eS12/Gadd45" evidence="2">
    <location>
        <begin position="101"/>
        <end position="168"/>
    </location>
</feature>
<sequence length="291" mass="32927">MAAATKAGKGTIRKPRPLPVKTTLNNPYRTEWSPLKREVMQFILETLQNKFKEIGLQKVEPPRKRRKHSDENSKKGEKGDSASEDAEEKNKQQGWTDGESRKQLAIGINEVTRALERDELCLVLVCKSIKPVLMCTHLIPLSASRAVPACQVPRLSENLAPLLGLKSVLALGFRRYSAMFAEQVKAITPHVPALHVSWLHCGTRGESAEAQDPTEAREEKMETEEPSEASEENVEMEDDSFLDAQEETEKKLMKGHQKTCDITLQSLKIKKLVPNPDKIRKWKKRKQKKSK</sequence>
<evidence type="ECO:0000313" key="4">
    <source>
        <dbReference type="Proteomes" id="UP000008672"/>
    </source>
</evidence>
<gene>
    <name evidence="3" type="primary">RPP38</name>
</gene>
<dbReference type="eggNOG" id="KOG3387">
    <property type="taxonomic scope" value="Eukaryota"/>
</dbReference>
<reference evidence="3" key="3">
    <citation type="submission" date="2025-09" db="UniProtKB">
        <authorList>
            <consortium name="Ensembl"/>
        </authorList>
    </citation>
    <scope>IDENTIFICATION</scope>
</reference>
<dbReference type="EMBL" id="AFYH01093703">
    <property type="status" value="NOT_ANNOTATED_CDS"/>
    <property type="molecule type" value="Genomic_DNA"/>
</dbReference>
<dbReference type="FunCoup" id="H3ACF9">
    <property type="interactions" value="1213"/>
</dbReference>
<dbReference type="InParanoid" id="H3ACF9"/>
<dbReference type="Proteomes" id="UP000008672">
    <property type="component" value="Unassembled WGS sequence"/>
</dbReference>
<feature type="region of interest" description="Disordered" evidence="1">
    <location>
        <begin position="55"/>
        <end position="98"/>
    </location>
</feature>
<dbReference type="Ensembl" id="ENSLACT00000007390.1">
    <property type="protein sequence ID" value="ENSLACP00000007330.1"/>
    <property type="gene ID" value="ENSLACG00000006502.1"/>
</dbReference>
<dbReference type="Gene3D" id="3.30.1330.30">
    <property type="match status" value="1"/>
</dbReference>
<dbReference type="SUPFAM" id="SSF55315">
    <property type="entry name" value="L30e-like"/>
    <property type="match status" value="1"/>
</dbReference>
<reference evidence="4" key="1">
    <citation type="submission" date="2011-08" db="EMBL/GenBank/DDBJ databases">
        <title>The draft genome of Latimeria chalumnae.</title>
        <authorList>
            <person name="Di Palma F."/>
            <person name="Alfoldi J."/>
            <person name="Johnson J."/>
            <person name="Berlin A."/>
            <person name="Gnerre S."/>
            <person name="Jaffe D."/>
            <person name="MacCallum I."/>
            <person name="Young S."/>
            <person name="Walker B.J."/>
            <person name="Lander E."/>
            <person name="Lindblad-Toh K."/>
        </authorList>
    </citation>
    <scope>NUCLEOTIDE SEQUENCE [LARGE SCALE GENOMIC DNA]</scope>
    <source>
        <strain evidence="4">Wild caught</strain>
    </source>
</reference>
<dbReference type="GO" id="GO:0001650">
    <property type="term" value="C:fibrillar center"/>
    <property type="evidence" value="ECO:0007669"/>
    <property type="project" value="TreeGrafter"/>
</dbReference>
<dbReference type="Pfam" id="PF01248">
    <property type="entry name" value="Ribosomal_L7Ae"/>
    <property type="match status" value="1"/>
</dbReference>
<dbReference type="GO" id="GO:0033204">
    <property type="term" value="F:ribonuclease P RNA binding"/>
    <property type="evidence" value="ECO:0007669"/>
    <property type="project" value="TreeGrafter"/>
</dbReference>
<dbReference type="STRING" id="7897.ENSLACP00000007330"/>
<dbReference type="AlphaFoldDB" id="H3ACF9"/>
<name>H3ACF9_LATCH</name>
<keyword evidence="4" id="KW-1185">Reference proteome</keyword>
<dbReference type="GO" id="GO:0004526">
    <property type="term" value="F:ribonuclease P activity"/>
    <property type="evidence" value="ECO:0007669"/>
    <property type="project" value="TreeGrafter"/>
</dbReference>
<dbReference type="Bgee" id="ENSLACG00000006502">
    <property type="expression patterns" value="Expressed in chordate pharynx and 6 other cell types or tissues"/>
</dbReference>
<feature type="region of interest" description="Disordered" evidence="1">
    <location>
        <begin position="1"/>
        <end position="31"/>
    </location>
</feature>
<evidence type="ECO:0000259" key="2">
    <source>
        <dbReference type="Pfam" id="PF01248"/>
    </source>
</evidence>
<feature type="compositionally biased region" description="Acidic residues" evidence="1">
    <location>
        <begin position="221"/>
        <end position="246"/>
    </location>
</feature>
<evidence type="ECO:0000256" key="1">
    <source>
        <dbReference type="SAM" id="MobiDB-lite"/>
    </source>
</evidence>
<evidence type="ECO:0000313" key="3">
    <source>
        <dbReference type="Ensembl" id="ENSLACP00000007330.1"/>
    </source>
</evidence>
<dbReference type="OMA" id="HVPWLQG"/>
<dbReference type="GO" id="GO:0005655">
    <property type="term" value="C:nucleolar ribonuclease P complex"/>
    <property type="evidence" value="ECO:0007669"/>
    <property type="project" value="InterPro"/>
</dbReference>
<dbReference type="InterPro" id="IPR042848">
    <property type="entry name" value="Rpp38"/>
</dbReference>
<dbReference type="InterPro" id="IPR029064">
    <property type="entry name" value="Ribosomal_eL30-like_sf"/>
</dbReference>
<dbReference type="GO" id="GO:0001682">
    <property type="term" value="P:tRNA 5'-leader removal"/>
    <property type="evidence" value="ECO:0007669"/>
    <property type="project" value="InterPro"/>
</dbReference>
<dbReference type="GO" id="GO:0000172">
    <property type="term" value="C:ribonuclease MRP complex"/>
    <property type="evidence" value="ECO:0007669"/>
    <property type="project" value="InterPro"/>
</dbReference>
<dbReference type="PANTHER" id="PTHR46948">
    <property type="entry name" value="RIBONUCLEASE P PROTEIN SUBUNIT P38"/>
    <property type="match status" value="1"/>
</dbReference>
<dbReference type="GeneTree" id="ENSGT00390000007526"/>
<dbReference type="InterPro" id="IPR004038">
    <property type="entry name" value="Ribosomal_eL8/eL30/eS12/Gad45"/>
</dbReference>